<dbReference type="EMBL" id="BGZK01000055">
    <property type="protein sequence ID" value="GBP13109.1"/>
    <property type="molecule type" value="Genomic_DNA"/>
</dbReference>
<name>A0A4C1TF09_EUMVA</name>
<evidence type="ECO:0000313" key="8">
    <source>
        <dbReference type="Proteomes" id="UP000299102"/>
    </source>
</evidence>
<dbReference type="Pfam" id="PF13855">
    <property type="entry name" value="LRR_8"/>
    <property type="match status" value="3"/>
</dbReference>
<dbReference type="GO" id="GO:0031012">
    <property type="term" value="C:extracellular matrix"/>
    <property type="evidence" value="ECO:0007669"/>
    <property type="project" value="TreeGrafter"/>
</dbReference>
<proteinExistence type="predicted"/>
<comment type="caution">
    <text evidence="7">The sequence shown here is derived from an EMBL/GenBank/DDBJ whole genome shotgun (WGS) entry which is preliminary data.</text>
</comment>
<dbReference type="SUPFAM" id="SSF52058">
    <property type="entry name" value="L domain-like"/>
    <property type="match status" value="1"/>
</dbReference>
<keyword evidence="2 6" id="KW-0732">Signal</keyword>
<dbReference type="SMART" id="SM00365">
    <property type="entry name" value="LRR_SD22"/>
    <property type="match status" value="4"/>
</dbReference>
<evidence type="ECO:0000256" key="4">
    <source>
        <dbReference type="SAM" id="MobiDB-lite"/>
    </source>
</evidence>
<evidence type="ECO:0000256" key="5">
    <source>
        <dbReference type="SAM" id="Phobius"/>
    </source>
</evidence>
<feature type="region of interest" description="Disordered" evidence="4">
    <location>
        <begin position="730"/>
        <end position="754"/>
    </location>
</feature>
<organism evidence="7 8">
    <name type="scientific">Eumeta variegata</name>
    <name type="common">Bagworm moth</name>
    <name type="synonym">Eumeta japonica</name>
    <dbReference type="NCBI Taxonomy" id="151549"/>
    <lineage>
        <taxon>Eukaryota</taxon>
        <taxon>Metazoa</taxon>
        <taxon>Ecdysozoa</taxon>
        <taxon>Arthropoda</taxon>
        <taxon>Hexapoda</taxon>
        <taxon>Insecta</taxon>
        <taxon>Pterygota</taxon>
        <taxon>Neoptera</taxon>
        <taxon>Endopterygota</taxon>
        <taxon>Lepidoptera</taxon>
        <taxon>Glossata</taxon>
        <taxon>Ditrysia</taxon>
        <taxon>Tineoidea</taxon>
        <taxon>Psychidae</taxon>
        <taxon>Oiketicinae</taxon>
        <taxon>Eumeta</taxon>
    </lineage>
</organism>
<keyword evidence="5" id="KW-0472">Membrane</keyword>
<evidence type="ECO:0000256" key="6">
    <source>
        <dbReference type="SAM" id="SignalP"/>
    </source>
</evidence>
<keyword evidence="1" id="KW-0433">Leucine-rich repeat</keyword>
<feature type="transmembrane region" description="Helical" evidence="5">
    <location>
        <begin position="541"/>
        <end position="562"/>
    </location>
</feature>
<dbReference type="AlphaFoldDB" id="A0A4C1TF09"/>
<dbReference type="InterPro" id="IPR001611">
    <property type="entry name" value="Leu-rich_rpt"/>
</dbReference>
<dbReference type="SMART" id="SM00369">
    <property type="entry name" value="LRR_TYP"/>
    <property type="match status" value="8"/>
</dbReference>
<dbReference type="Proteomes" id="UP000299102">
    <property type="component" value="Unassembled WGS sequence"/>
</dbReference>
<accession>A0A4C1TF09</accession>
<evidence type="ECO:0000313" key="7">
    <source>
        <dbReference type="EMBL" id="GBP13109.1"/>
    </source>
</evidence>
<feature type="compositionally biased region" description="Basic residues" evidence="4">
    <location>
        <begin position="638"/>
        <end position="649"/>
    </location>
</feature>
<keyword evidence="5" id="KW-1133">Transmembrane helix</keyword>
<dbReference type="InterPro" id="IPR003591">
    <property type="entry name" value="Leu-rich_rpt_typical-subtyp"/>
</dbReference>
<dbReference type="Gene3D" id="3.80.10.10">
    <property type="entry name" value="Ribonuclease Inhibitor"/>
    <property type="match status" value="4"/>
</dbReference>
<evidence type="ECO:0000256" key="3">
    <source>
        <dbReference type="ARBA" id="ARBA00022737"/>
    </source>
</evidence>
<dbReference type="PROSITE" id="PS51450">
    <property type="entry name" value="LRR"/>
    <property type="match status" value="5"/>
</dbReference>
<feature type="region of interest" description="Disordered" evidence="4">
    <location>
        <begin position="629"/>
        <end position="659"/>
    </location>
</feature>
<evidence type="ECO:0000256" key="2">
    <source>
        <dbReference type="ARBA" id="ARBA00022729"/>
    </source>
</evidence>
<evidence type="ECO:0000256" key="1">
    <source>
        <dbReference type="ARBA" id="ARBA00022614"/>
    </source>
</evidence>
<dbReference type="GO" id="GO:0005615">
    <property type="term" value="C:extracellular space"/>
    <property type="evidence" value="ECO:0007669"/>
    <property type="project" value="TreeGrafter"/>
</dbReference>
<dbReference type="OrthoDB" id="1574204at2759"/>
<protein>
    <submittedName>
        <fullName evidence="7">Insulin-like growth factor-binding protein complex acid labile subunit</fullName>
    </submittedName>
</protein>
<feature type="region of interest" description="Disordered" evidence="4">
    <location>
        <begin position="673"/>
        <end position="716"/>
    </location>
</feature>
<keyword evidence="5" id="KW-0812">Transmembrane</keyword>
<gene>
    <name evidence="7" type="primary">Igfals</name>
    <name evidence="7" type="ORF">EVAR_93076_1</name>
</gene>
<dbReference type="STRING" id="151549.A0A4C1TF09"/>
<dbReference type="Pfam" id="PF13516">
    <property type="entry name" value="LRR_6"/>
    <property type="match status" value="2"/>
</dbReference>
<dbReference type="PANTHER" id="PTHR24373">
    <property type="entry name" value="SLIT RELATED LEUCINE-RICH REPEAT NEURONAL PROTEIN"/>
    <property type="match status" value="1"/>
</dbReference>
<reference evidence="7 8" key="1">
    <citation type="journal article" date="2019" name="Commun. Biol.">
        <title>The bagworm genome reveals a unique fibroin gene that provides high tensile strength.</title>
        <authorList>
            <person name="Kono N."/>
            <person name="Nakamura H."/>
            <person name="Ohtoshi R."/>
            <person name="Tomita M."/>
            <person name="Numata K."/>
            <person name="Arakawa K."/>
        </authorList>
    </citation>
    <scope>NUCLEOTIDE SEQUENCE [LARGE SCALE GENOMIC DNA]</scope>
</reference>
<feature type="signal peptide" evidence="6">
    <location>
        <begin position="1"/>
        <end position="29"/>
    </location>
</feature>
<keyword evidence="3" id="KW-0677">Repeat</keyword>
<dbReference type="InterPro" id="IPR050328">
    <property type="entry name" value="Dev_Immune_Receptor"/>
</dbReference>
<sequence length="754" mass="86594">MKLLMIECVVLTLTMISLEVATLYYPADAVCDVCSCSADYSTIDCTQRALIDVPDIPTGISSKVKNLNLSNNDVTTIPEWFGRLYELVNLDLSTNRMSALQKDALSNLTKLQVFNISRNHFQNWMQLYPDEVLKSAESLKVLDISHNSLGSIDYLTNQELLVSSTLETLILEDCGISSIRGKSPLSGLTNIRVLKLSHNPLRRIEGLVSSTLKSLDLSHCQLSYIRHDQSLYTPSLIHLNVAHNTAFSLYYIEILELDSLRYLDASYCRIMQPGLRGFPNLRKATLSHNMIRIIEQNEFLNNSKLEYLDLSYNNIASVRDETFTGLHSIKYLDLSWNEIGDIPEAALIKMPTVTHINLSRNYISRMGHLKSKTLRILDMSACEIDRISKDSFEGLNSLIDINLSRNLISHIPDSISSNTVKHLNLNYNRISSVNNFTFFMLPRLTTLSLIGNRFTTVWKKSYFQSNPYLERIEISDNMWRCDCADINMYEFHEYLTLEPDRKEEMNNLLCHSPPELFGQNWFEACYFIWFPNQKSTNTEGLLWFIVVMIVGLLVCFVLITAIRRAMKRRLATIQAERVRQVEEARERLRVLRIRAEQEAQCNAPDPRDLISPPSYDEALNMPKLSLSCHSLNETASTKSRKRRGRRKTKSTNDILEAGENEELQTLSNLNAIDSDNESETTRRRRRNRRYGSHEITELDNSPGARRRQQQIDTNDADAITVEVEAELERPLRPRNRRHSLQAATENNAIRESDF</sequence>
<feature type="chain" id="PRO_5020027336" evidence="6">
    <location>
        <begin position="30"/>
        <end position="754"/>
    </location>
</feature>
<dbReference type="InterPro" id="IPR032675">
    <property type="entry name" value="LRR_dom_sf"/>
</dbReference>
<dbReference type="SUPFAM" id="SSF52047">
    <property type="entry name" value="RNI-like"/>
    <property type="match status" value="1"/>
</dbReference>
<keyword evidence="8" id="KW-1185">Reference proteome</keyword>
<dbReference type="PANTHER" id="PTHR24373:SF275">
    <property type="entry name" value="TIR DOMAIN-CONTAINING PROTEIN"/>
    <property type="match status" value="1"/>
</dbReference>